<dbReference type="Proteomes" id="UP000681967">
    <property type="component" value="Unassembled WGS sequence"/>
</dbReference>
<name>A0A819D7X6_9BILA</name>
<evidence type="ECO:0000313" key="7">
    <source>
        <dbReference type="Proteomes" id="UP000663866"/>
    </source>
</evidence>
<dbReference type="Proteomes" id="UP000681720">
    <property type="component" value="Unassembled WGS sequence"/>
</dbReference>
<dbReference type="Proteomes" id="UP000676336">
    <property type="component" value="Unassembled WGS sequence"/>
</dbReference>
<sequence>MHSSVLNKRINGLWGKRLNNLWGKRSESESDEAYQHLLRELYDYQHRNPNRYPQYVADSILYPHSLKKLYAQRTRLNDDNEDTAENMS</sequence>
<gene>
    <name evidence="2" type="ORF">BYL167_LOCUS3286</name>
    <name evidence="4" type="ORF">GIL414_LOCUS68491</name>
    <name evidence="1" type="ORF">OVN521_LOCUS1970</name>
    <name evidence="5" type="ORF">SMN809_LOCUS75865</name>
    <name evidence="3" type="ORF">UXM345_LOCUS6710</name>
</gene>
<protein>
    <submittedName>
        <fullName evidence="3">Uncharacterized protein</fullName>
    </submittedName>
</protein>
<evidence type="ECO:0000313" key="5">
    <source>
        <dbReference type="EMBL" id="CAF5202256.1"/>
    </source>
</evidence>
<dbReference type="AlphaFoldDB" id="A0A819D7X6"/>
<evidence type="ECO:0000313" key="3">
    <source>
        <dbReference type="EMBL" id="CAF3832783.1"/>
    </source>
</evidence>
<proteinExistence type="predicted"/>
<dbReference type="EMBL" id="CAJOBI010333502">
    <property type="protein sequence ID" value="CAF5202256.1"/>
    <property type="molecule type" value="Genomic_DNA"/>
</dbReference>
<dbReference type="Proteomes" id="UP000663842">
    <property type="component" value="Unassembled WGS sequence"/>
</dbReference>
<accession>A0A819D7X6</accession>
<evidence type="ECO:0000313" key="1">
    <source>
        <dbReference type="EMBL" id="CAF3766176.1"/>
    </source>
</evidence>
<dbReference type="EMBL" id="CAJOBJ010328135">
    <property type="protein sequence ID" value="CAF5178463.1"/>
    <property type="molecule type" value="Genomic_DNA"/>
</dbReference>
<dbReference type="Proteomes" id="UP000663866">
    <property type="component" value="Unassembled WGS sequence"/>
</dbReference>
<evidence type="ECO:0000313" key="2">
    <source>
        <dbReference type="EMBL" id="CAF3806337.1"/>
    </source>
</evidence>
<evidence type="ECO:0000313" key="4">
    <source>
        <dbReference type="EMBL" id="CAF5178463.1"/>
    </source>
</evidence>
<dbReference type="EMBL" id="CAJOBH010000624">
    <property type="protein sequence ID" value="CAF3806337.1"/>
    <property type="molecule type" value="Genomic_DNA"/>
</dbReference>
<reference evidence="3" key="1">
    <citation type="submission" date="2021-02" db="EMBL/GenBank/DDBJ databases">
        <authorList>
            <person name="Nowell W R."/>
        </authorList>
    </citation>
    <scope>NUCLEOTIDE SEQUENCE</scope>
</reference>
<dbReference type="EMBL" id="CAJOBG010000145">
    <property type="protein sequence ID" value="CAF3766176.1"/>
    <property type="molecule type" value="Genomic_DNA"/>
</dbReference>
<comment type="caution">
    <text evidence="3">The sequence shown here is derived from an EMBL/GenBank/DDBJ whole genome shotgun (WGS) entry which is preliminary data.</text>
</comment>
<organism evidence="3 6">
    <name type="scientific">Rotaria magnacalcarata</name>
    <dbReference type="NCBI Taxonomy" id="392030"/>
    <lineage>
        <taxon>Eukaryota</taxon>
        <taxon>Metazoa</taxon>
        <taxon>Spiralia</taxon>
        <taxon>Gnathifera</taxon>
        <taxon>Rotifera</taxon>
        <taxon>Eurotatoria</taxon>
        <taxon>Bdelloidea</taxon>
        <taxon>Philodinida</taxon>
        <taxon>Philodinidae</taxon>
        <taxon>Rotaria</taxon>
    </lineage>
</organism>
<keyword evidence="7" id="KW-1185">Reference proteome</keyword>
<dbReference type="EMBL" id="CAJOBF010000539">
    <property type="protein sequence ID" value="CAF3832783.1"/>
    <property type="molecule type" value="Genomic_DNA"/>
</dbReference>
<evidence type="ECO:0000313" key="6">
    <source>
        <dbReference type="Proteomes" id="UP000663842"/>
    </source>
</evidence>